<dbReference type="Proteomes" id="UP000654918">
    <property type="component" value="Unassembled WGS sequence"/>
</dbReference>
<dbReference type="AlphaFoldDB" id="A0A8H6K977"/>
<dbReference type="Pfam" id="PF06985">
    <property type="entry name" value="HET"/>
    <property type="match status" value="1"/>
</dbReference>
<reference evidence="2" key="1">
    <citation type="journal article" date="2020" name="Phytopathology">
        <title>Genome Sequence Resources of Colletotrichum truncatum, C. plurivorum, C. musicola, and C. sojae: Four Species Pathogenic to Soybean (Glycine max).</title>
        <authorList>
            <person name="Rogerio F."/>
            <person name="Boufleur T.R."/>
            <person name="Ciampi-Guillardi M."/>
            <person name="Sukno S.A."/>
            <person name="Thon M.R."/>
            <person name="Massola Junior N.S."/>
            <person name="Baroncelli R."/>
        </authorList>
    </citation>
    <scope>NUCLEOTIDE SEQUENCE</scope>
    <source>
        <strain evidence="2">LFN00145</strain>
    </source>
</reference>
<dbReference type="InterPro" id="IPR010730">
    <property type="entry name" value="HET"/>
</dbReference>
<organism evidence="2 3">
    <name type="scientific">Colletotrichum plurivorum</name>
    <dbReference type="NCBI Taxonomy" id="2175906"/>
    <lineage>
        <taxon>Eukaryota</taxon>
        <taxon>Fungi</taxon>
        <taxon>Dikarya</taxon>
        <taxon>Ascomycota</taxon>
        <taxon>Pezizomycotina</taxon>
        <taxon>Sordariomycetes</taxon>
        <taxon>Hypocreomycetidae</taxon>
        <taxon>Glomerellales</taxon>
        <taxon>Glomerellaceae</taxon>
        <taxon>Colletotrichum</taxon>
        <taxon>Colletotrichum orchidearum species complex</taxon>
    </lineage>
</organism>
<evidence type="ECO:0000313" key="3">
    <source>
        <dbReference type="Proteomes" id="UP000654918"/>
    </source>
</evidence>
<gene>
    <name evidence="2" type="ORF">CPLU01_09153</name>
</gene>
<keyword evidence="3" id="KW-1185">Reference proteome</keyword>
<dbReference type="EMBL" id="WIGO01000139">
    <property type="protein sequence ID" value="KAF6827367.1"/>
    <property type="molecule type" value="Genomic_DNA"/>
</dbReference>
<evidence type="ECO:0000259" key="1">
    <source>
        <dbReference type="Pfam" id="PF06985"/>
    </source>
</evidence>
<protein>
    <submittedName>
        <fullName evidence="2">Ankyrin and het domain protein</fullName>
    </submittedName>
</protein>
<comment type="caution">
    <text evidence="2">The sequence shown here is derived from an EMBL/GenBank/DDBJ whole genome shotgun (WGS) entry which is preliminary data.</text>
</comment>
<dbReference type="InterPro" id="IPR052895">
    <property type="entry name" value="HetReg/Transcr_Mod"/>
</dbReference>
<accession>A0A8H6K977</accession>
<name>A0A8H6K977_9PEZI</name>
<dbReference type="PANTHER" id="PTHR24148:SF64">
    <property type="entry name" value="HETEROKARYON INCOMPATIBILITY DOMAIN-CONTAINING PROTEIN"/>
    <property type="match status" value="1"/>
</dbReference>
<evidence type="ECO:0000313" key="2">
    <source>
        <dbReference type="EMBL" id="KAF6827367.1"/>
    </source>
</evidence>
<dbReference type="PANTHER" id="PTHR24148">
    <property type="entry name" value="ANKYRIN REPEAT DOMAIN-CONTAINING PROTEIN 39 HOMOLOG-RELATED"/>
    <property type="match status" value="1"/>
</dbReference>
<proteinExistence type="predicted"/>
<feature type="domain" description="Heterokaryon incompatibility" evidence="1">
    <location>
        <begin position="70"/>
        <end position="245"/>
    </location>
</feature>
<sequence length="696" mass="79089">MYTTMPAIQAAETLYVEKDSDLAVIDDDIPVYKYPPLSGLDRIRTLELHATDSDTIECVLREVGVLEHGYQALSYVWGTDEKPARALVRDGPDGNTLGYIPLTANVHRTLQDLRDAPGIPKKTFWIDQICIDQVGEEKNGQVAMMGSIYKNADRVIFYGGAARDDEFEMKGIELVERLDAHFSPNYEAMYEIKNLFVAYQKRHTLPVQHMPDDIAQDMNKHATAFQWLAEVGYGEWRQRLWMVQEQLLARELGFLRGPRLLSWTSVAAATFCFYLRFLPPSYVFDFWERPTNSHTLPPAKRWRSPWDIASSVFSVWQPQYGAMRGLGSSTLLENMYVYQHLECRDLRDRVYSVLAISSDTDRLGIVPDYQKSPADFFHELSVKLMTVYENMYPLYVASCWDNLSDPSHPSWAFQIPHPCLLRPHLVPFRISNAVHPYSAFTPGNEPRFSEDHSILVVKGRVVDKATLAMTRIYFAKSVHLGVFDDSAVASFSGLLGTWTEILALLGATFENACSLVSTFTPDPTWAPPATGTRSGYEEMATHFWWYFRHIHLGIEAKRRPDDQDGELRSRAREEVLSALKNDMVRLGLLKPSSYADDILPDQNKWMVTEFPGRMYIHGRSFAATQDGRICNVMNEVREGDVMVALQGWSRGFFALRPVHGTDVFRVVGEAWVSGLMGGQVYDESSPAELDVDIKIV</sequence>